<evidence type="ECO:0000259" key="17">
    <source>
        <dbReference type="Pfam" id="PF04757"/>
    </source>
</evidence>
<dbReference type="Proteomes" id="UP000835052">
    <property type="component" value="Unassembled WGS sequence"/>
</dbReference>
<comment type="similarity">
    <text evidence="3 15">Belongs to the pex2/pex10/pex12 family.</text>
</comment>
<dbReference type="GO" id="GO:0006513">
    <property type="term" value="P:protein monoubiquitination"/>
    <property type="evidence" value="ECO:0007669"/>
    <property type="project" value="TreeGrafter"/>
</dbReference>
<protein>
    <recommendedName>
        <fullName evidence="4 15">Peroxisome assembly protein 12</fullName>
    </recommendedName>
    <alternativeName>
        <fullName evidence="14 15">Peroxin-12</fullName>
    </alternativeName>
</protein>
<dbReference type="InterPro" id="IPR006845">
    <property type="entry name" value="Pex_N"/>
</dbReference>
<keyword evidence="8" id="KW-0863">Zinc-finger</keyword>
<gene>
    <name evidence="18" type="ORF">CAUJ_LOCUS5184</name>
</gene>
<dbReference type="InterPro" id="IPR017375">
    <property type="entry name" value="PEX12"/>
</dbReference>
<dbReference type="GO" id="GO:0016558">
    <property type="term" value="P:protein import into peroxisome matrix"/>
    <property type="evidence" value="ECO:0007669"/>
    <property type="project" value="UniProtKB-UniRule"/>
</dbReference>
<dbReference type="InterPro" id="IPR013083">
    <property type="entry name" value="Znf_RING/FYVE/PHD"/>
</dbReference>
<keyword evidence="7" id="KW-0479">Metal-binding</keyword>
<dbReference type="EMBL" id="CAJGYM010000010">
    <property type="protein sequence ID" value="CAD6189265.1"/>
    <property type="molecule type" value="Genomic_DNA"/>
</dbReference>
<keyword evidence="19" id="KW-1185">Reference proteome</keyword>
<evidence type="ECO:0000256" key="11">
    <source>
        <dbReference type="ARBA" id="ARBA00022989"/>
    </source>
</evidence>
<sequence>MGTVRASHLTSLSSSASDARQPSIFDILSQENLSSSIKPALHQLTKYLTFIKPKSFGRTNVKTGLPPSMGREKLASLIVLVLWPYVENKMNTLHERLKESYERRRWADIRNTKEKMKKFFVTAWPLLKTLLKGIKTIMQLTYILNRSSSHSPFLWLSGNILHSLTPEDFSQFEHVPMHLRKSGIVNRLWRFILGLPGVLSRLFGYGLFFVQFLDFMYNSDFGSQLTGRSSYSKAPPPPHQMISESNVLNLDTNKCPLCYKKRTNDTALFVSGYVFCYTCINKYVNTHHKCPVTGLPATNQHLIRLFV</sequence>
<evidence type="ECO:0000256" key="1">
    <source>
        <dbReference type="ARBA" id="ARBA00004585"/>
    </source>
</evidence>
<dbReference type="PANTHER" id="PTHR12888:SF0">
    <property type="entry name" value="PEROXISOME ASSEMBLY PROTEIN 12"/>
    <property type="match status" value="1"/>
</dbReference>
<keyword evidence="11 16" id="KW-1133">Transmembrane helix</keyword>
<evidence type="ECO:0000256" key="4">
    <source>
        <dbReference type="ARBA" id="ARBA00018980"/>
    </source>
</evidence>
<dbReference type="GO" id="GO:0008270">
    <property type="term" value="F:zinc ion binding"/>
    <property type="evidence" value="ECO:0007669"/>
    <property type="project" value="UniProtKB-KW"/>
</dbReference>
<dbReference type="GO" id="GO:0004842">
    <property type="term" value="F:ubiquitin-protein transferase activity"/>
    <property type="evidence" value="ECO:0007669"/>
    <property type="project" value="TreeGrafter"/>
</dbReference>
<comment type="subcellular location">
    <subcellularLocation>
        <location evidence="1">Peroxisome membrane</location>
        <topology evidence="1">Multi-pass membrane protein</topology>
    </subcellularLocation>
</comment>
<feature type="transmembrane region" description="Helical" evidence="16">
    <location>
        <begin position="188"/>
        <end position="213"/>
    </location>
</feature>
<dbReference type="GO" id="GO:0005778">
    <property type="term" value="C:peroxisomal membrane"/>
    <property type="evidence" value="ECO:0007669"/>
    <property type="project" value="UniProtKB-SubCell"/>
</dbReference>
<evidence type="ECO:0000256" key="10">
    <source>
        <dbReference type="ARBA" id="ARBA00022927"/>
    </source>
</evidence>
<evidence type="ECO:0000256" key="9">
    <source>
        <dbReference type="ARBA" id="ARBA00022833"/>
    </source>
</evidence>
<keyword evidence="13 15" id="KW-0576">Peroxisome</keyword>
<keyword evidence="9" id="KW-0862">Zinc</keyword>
<comment type="pathway">
    <text evidence="2">Protein modification; protein ubiquitination.</text>
</comment>
<dbReference type="AlphaFoldDB" id="A0A8S1H155"/>
<dbReference type="OrthoDB" id="107372at2759"/>
<keyword evidence="10" id="KW-0653">Protein transport</keyword>
<dbReference type="SUPFAM" id="SSF57850">
    <property type="entry name" value="RING/U-box"/>
    <property type="match status" value="1"/>
</dbReference>
<evidence type="ECO:0000256" key="16">
    <source>
        <dbReference type="SAM" id="Phobius"/>
    </source>
</evidence>
<proteinExistence type="inferred from homology"/>
<dbReference type="GO" id="GO:1990429">
    <property type="term" value="C:peroxisomal importomer complex"/>
    <property type="evidence" value="ECO:0007669"/>
    <property type="project" value="TreeGrafter"/>
</dbReference>
<organism evidence="18 19">
    <name type="scientific">Caenorhabditis auriculariae</name>
    <dbReference type="NCBI Taxonomy" id="2777116"/>
    <lineage>
        <taxon>Eukaryota</taxon>
        <taxon>Metazoa</taxon>
        <taxon>Ecdysozoa</taxon>
        <taxon>Nematoda</taxon>
        <taxon>Chromadorea</taxon>
        <taxon>Rhabditida</taxon>
        <taxon>Rhabditina</taxon>
        <taxon>Rhabditomorpha</taxon>
        <taxon>Rhabditoidea</taxon>
        <taxon>Rhabditidae</taxon>
        <taxon>Peloderinae</taxon>
        <taxon>Caenorhabditis</taxon>
    </lineage>
</organism>
<dbReference type="PIRSF" id="PIRSF038074">
    <property type="entry name" value="Peroxisome_assembly_p12"/>
    <property type="match status" value="1"/>
</dbReference>
<comment type="caution">
    <text evidence="18">The sequence shown here is derived from an EMBL/GenBank/DDBJ whole genome shotgun (WGS) entry which is preliminary data.</text>
</comment>
<evidence type="ECO:0000256" key="8">
    <source>
        <dbReference type="ARBA" id="ARBA00022771"/>
    </source>
</evidence>
<evidence type="ECO:0000256" key="14">
    <source>
        <dbReference type="ARBA" id="ARBA00029692"/>
    </source>
</evidence>
<evidence type="ECO:0000256" key="12">
    <source>
        <dbReference type="ARBA" id="ARBA00023136"/>
    </source>
</evidence>
<evidence type="ECO:0000313" key="19">
    <source>
        <dbReference type="Proteomes" id="UP000835052"/>
    </source>
</evidence>
<evidence type="ECO:0000256" key="13">
    <source>
        <dbReference type="ARBA" id="ARBA00023140"/>
    </source>
</evidence>
<dbReference type="Gene3D" id="3.30.40.10">
    <property type="entry name" value="Zinc/RING finger domain, C3HC4 (zinc finger)"/>
    <property type="match status" value="1"/>
</dbReference>
<accession>A0A8S1H155</accession>
<feature type="domain" description="Pex N-terminal" evidence="17">
    <location>
        <begin position="60"/>
        <end position="219"/>
    </location>
</feature>
<evidence type="ECO:0000313" key="18">
    <source>
        <dbReference type="EMBL" id="CAD6189265.1"/>
    </source>
</evidence>
<dbReference type="CDD" id="cd16451">
    <property type="entry name" value="mRING_PEX12"/>
    <property type="match status" value="1"/>
</dbReference>
<evidence type="ECO:0000256" key="15">
    <source>
        <dbReference type="PIRNR" id="PIRNR038074"/>
    </source>
</evidence>
<dbReference type="Pfam" id="PF04757">
    <property type="entry name" value="Pex2_Pex12"/>
    <property type="match status" value="1"/>
</dbReference>
<keyword evidence="12 15" id="KW-0472">Membrane</keyword>
<evidence type="ECO:0000256" key="5">
    <source>
        <dbReference type="ARBA" id="ARBA00022448"/>
    </source>
</evidence>
<reference evidence="18" key="1">
    <citation type="submission" date="2020-10" db="EMBL/GenBank/DDBJ databases">
        <authorList>
            <person name="Kikuchi T."/>
        </authorList>
    </citation>
    <scope>NUCLEOTIDE SEQUENCE</scope>
    <source>
        <strain evidence="18">NKZ352</strain>
    </source>
</reference>
<evidence type="ECO:0000256" key="6">
    <source>
        <dbReference type="ARBA" id="ARBA00022692"/>
    </source>
</evidence>
<keyword evidence="5" id="KW-0813">Transport</keyword>
<evidence type="ECO:0000256" key="2">
    <source>
        <dbReference type="ARBA" id="ARBA00004906"/>
    </source>
</evidence>
<evidence type="ECO:0000256" key="3">
    <source>
        <dbReference type="ARBA" id="ARBA00008704"/>
    </source>
</evidence>
<evidence type="ECO:0000256" key="7">
    <source>
        <dbReference type="ARBA" id="ARBA00022723"/>
    </source>
</evidence>
<keyword evidence="6 16" id="KW-0812">Transmembrane</keyword>
<dbReference type="PANTHER" id="PTHR12888">
    <property type="entry name" value="PEROXISOME ASSEMBLY PROTEIN 12 PEROXIN-12"/>
    <property type="match status" value="1"/>
</dbReference>
<name>A0A8S1H155_9PELO</name>
<comment type="function">
    <text evidence="15">Component of a retrotranslocation channel required for peroxisome organization by mediating export of the PEX5 receptor from peroxisomes to the cytosol, thereby promoting PEX5 recycling.</text>
</comment>